<gene>
    <name evidence="3" type="ORF">PRZ01_03900</name>
</gene>
<dbReference type="InterPro" id="IPR052163">
    <property type="entry name" value="DGC-Regulatory_Protein"/>
</dbReference>
<name>A0ABT5KNB6_9BURK</name>
<dbReference type="InterPro" id="IPR000700">
    <property type="entry name" value="PAS-assoc_C"/>
</dbReference>
<dbReference type="CDD" id="cd00130">
    <property type="entry name" value="PAS"/>
    <property type="match status" value="1"/>
</dbReference>
<dbReference type="RefSeq" id="WP_273595456.1">
    <property type="nucleotide sequence ID" value="NZ_JAQQXS010000003.1"/>
</dbReference>
<dbReference type="InterPro" id="IPR043128">
    <property type="entry name" value="Rev_trsase/Diguanyl_cyclase"/>
</dbReference>
<comment type="caution">
    <text evidence="3">The sequence shown here is derived from an EMBL/GenBank/DDBJ whole genome shotgun (WGS) entry which is preliminary data.</text>
</comment>
<dbReference type="Pfam" id="PF08448">
    <property type="entry name" value="PAS_4"/>
    <property type="match status" value="1"/>
</dbReference>
<dbReference type="Gene3D" id="3.30.70.270">
    <property type="match status" value="1"/>
</dbReference>
<feature type="domain" description="GGDEF" evidence="2">
    <location>
        <begin position="266"/>
        <end position="403"/>
    </location>
</feature>
<dbReference type="CDD" id="cd01949">
    <property type="entry name" value="GGDEF"/>
    <property type="match status" value="1"/>
</dbReference>
<accession>A0ABT5KNB6</accession>
<dbReference type="InterPro" id="IPR035965">
    <property type="entry name" value="PAS-like_dom_sf"/>
</dbReference>
<sequence length="417" mass="47030">MNQAFGDTIEPRLLQACDEALRLGRASRLSHAFHPKPLPLFARAEPAAERIHQMIEVHALRNDSVRQCILQIRDMSEILRRENTLRQQARQLAEELTLVQQMQDIAARQSLRFEEMARLAPVGLFETDLQGQLTYCNERGLAMLGLEAIHGQGDLWTRNLSPAIAEHLRQRWQSSVHTSDRLHEEFQLLNAAGQHRWLQWEAGVIHDAKGQAIGFICTLIDVTELQHRAQHHEHRANHDPLTGLPNRARFEQRLHAALAGAERLGQPLAVVYLDLDGFKLINDQHGHAAGDVVLQTVAARMQQQLRGDDMVARLGGDEFALFLAETPAEHDLNRVLHKLEKALCKPIRVQTDTGAHQVQVGCSMGRAIYPQHGTALSELLNFADKAMYEEKTSRRHRSSVKHIASELLPAPYISTMS</sequence>
<dbReference type="EMBL" id="JAQQXS010000003">
    <property type="protein sequence ID" value="MDC8784336.1"/>
    <property type="molecule type" value="Genomic_DNA"/>
</dbReference>
<dbReference type="Proteomes" id="UP001219862">
    <property type="component" value="Unassembled WGS sequence"/>
</dbReference>
<dbReference type="NCBIfam" id="TIGR00229">
    <property type="entry name" value="sensory_box"/>
    <property type="match status" value="1"/>
</dbReference>
<dbReference type="InterPro" id="IPR013656">
    <property type="entry name" value="PAS_4"/>
</dbReference>
<dbReference type="SMART" id="SM00086">
    <property type="entry name" value="PAC"/>
    <property type="match status" value="1"/>
</dbReference>
<dbReference type="PROSITE" id="PS50887">
    <property type="entry name" value="GGDEF"/>
    <property type="match status" value="1"/>
</dbReference>
<dbReference type="PANTHER" id="PTHR46663">
    <property type="entry name" value="DIGUANYLATE CYCLASE DGCT-RELATED"/>
    <property type="match status" value="1"/>
</dbReference>
<dbReference type="NCBIfam" id="TIGR00254">
    <property type="entry name" value="GGDEF"/>
    <property type="match status" value="1"/>
</dbReference>
<evidence type="ECO:0000313" key="4">
    <source>
        <dbReference type="Proteomes" id="UP001219862"/>
    </source>
</evidence>
<dbReference type="SMART" id="SM00091">
    <property type="entry name" value="PAS"/>
    <property type="match status" value="1"/>
</dbReference>
<dbReference type="InterPro" id="IPR000014">
    <property type="entry name" value="PAS"/>
</dbReference>
<keyword evidence="4" id="KW-1185">Reference proteome</keyword>
<dbReference type="InterPro" id="IPR000160">
    <property type="entry name" value="GGDEF_dom"/>
</dbReference>
<proteinExistence type="predicted"/>
<dbReference type="SUPFAM" id="SSF55785">
    <property type="entry name" value="PYP-like sensor domain (PAS domain)"/>
    <property type="match status" value="1"/>
</dbReference>
<dbReference type="PROSITE" id="PS50113">
    <property type="entry name" value="PAC"/>
    <property type="match status" value="1"/>
</dbReference>
<evidence type="ECO:0000313" key="3">
    <source>
        <dbReference type="EMBL" id="MDC8784336.1"/>
    </source>
</evidence>
<dbReference type="SUPFAM" id="SSF55073">
    <property type="entry name" value="Nucleotide cyclase"/>
    <property type="match status" value="1"/>
</dbReference>
<evidence type="ECO:0000259" key="1">
    <source>
        <dbReference type="PROSITE" id="PS50113"/>
    </source>
</evidence>
<reference evidence="3 4" key="1">
    <citation type="submission" date="2022-10" db="EMBL/GenBank/DDBJ databases">
        <title>paucibacter sp. hw8 Genome sequencing.</title>
        <authorList>
            <person name="Park S."/>
        </authorList>
    </citation>
    <scope>NUCLEOTIDE SEQUENCE [LARGE SCALE GENOMIC DNA]</scope>
    <source>
        <strain evidence="4">hw8</strain>
    </source>
</reference>
<evidence type="ECO:0000259" key="2">
    <source>
        <dbReference type="PROSITE" id="PS50887"/>
    </source>
</evidence>
<dbReference type="InterPro" id="IPR001610">
    <property type="entry name" value="PAC"/>
</dbReference>
<protein>
    <submittedName>
        <fullName evidence="3">GGDEF domain-containing protein</fullName>
    </submittedName>
</protein>
<dbReference type="SMART" id="SM00267">
    <property type="entry name" value="GGDEF"/>
    <property type="match status" value="1"/>
</dbReference>
<feature type="domain" description="PAC" evidence="1">
    <location>
        <begin position="182"/>
        <end position="234"/>
    </location>
</feature>
<dbReference type="Pfam" id="PF00990">
    <property type="entry name" value="GGDEF"/>
    <property type="match status" value="1"/>
</dbReference>
<dbReference type="Gene3D" id="3.30.450.20">
    <property type="entry name" value="PAS domain"/>
    <property type="match status" value="1"/>
</dbReference>
<organism evidence="3 4">
    <name type="scientific">Roseateles koreensis</name>
    <dbReference type="NCBI Taxonomy" id="2987526"/>
    <lineage>
        <taxon>Bacteria</taxon>
        <taxon>Pseudomonadati</taxon>
        <taxon>Pseudomonadota</taxon>
        <taxon>Betaproteobacteria</taxon>
        <taxon>Burkholderiales</taxon>
        <taxon>Sphaerotilaceae</taxon>
        <taxon>Roseateles</taxon>
    </lineage>
</organism>
<dbReference type="PANTHER" id="PTHR46663:SF2">
    <property type="entry name" value="GGDEF DOMAIN-CONTAINING PROTEIN"/>
    <property type="match status" value="1"/>
</dbReference>
<dbReference type="InterPro" id="IPR029787">
    <property type="entry name" value="Nucleotide_cyclase"/>
</dbReference>